<organism evidence="2 3">
    <name type="scientific">Favolaschia claudopus</name>
    <dbReference type="NCBI Taxonomy" id="2862362"/>
    <lineage>
        <taxon>Eukaryota</taxon>
        <taxon>Fungi</taxon>
        <taxon>Dikarya</taxon>
        <taxon>Basidiomycota</taxon>
        <taxon>Agaricomycotina</taxon>
        <taxon>Agaricomycetes</taxon>
        <taxon>Agaricomycetidae</taxon>
        <taxon>Agaricales</taxon>
        <taxon>Marasmiineae</taxon>
        <taxon>Mycenaceae</taxon>
        <taxon>Favolaschia</taxon>
    </lineage>
</organism>
<reference evidence="2 3" key="1">
    <citation type="journal article" date="2024" name="J Genomics">
        <title>Draft genome sequencing and assembly of Favolaschia claudopus CIRM-BRFM 2984 isolated from oak limbs.</title>
        <authorList>
            <person name="Navarro D."/>
            <person name="Drula E."/>
            <person name="Chaduli D."/>
            <person name="Cazenave R."/>
            <person name="Ahrendt S."/>
            <person name="Wang J."/>
            <person name="Lipzen A."/>
            <person name="Daum C."/>
            <person name="Barry K."/>
            <person name="Grigoriev I.V."/>
            <person name="Favel A."/>
            <person name="Rosso M.N."/>
            <person name="Martin F."/>
        </authorList>
    </citation>
    <scope>NUCLEOTIDE SEQUENCE [LARGE SCALE GENOMIC DNA]</scope>
    <source>
        <strain evidence="2 3">CIRM-BRFM 2984</strain>
    </source>
</reference>
<evidence type="ECO:0000313" key="2">
    <source>
        <dbReference type="EMBL" id="KAK6996483.1"/>
    </source>
</evidence>
<sequence>MLRNPGIRVQGGPRRAGVRNYQVRFGRRQANAAPDASNDEFPRPSTLSLLLGLLPLRRVAARTLRIFLPRATHSVSAGRLTPPSTRQAAGSAALNALLVAVVAAAPRSGANSFDYMDRRPASGTFKHIDIRRAAALDSVVNGKFFLTSVSFVRRPLSNISFKISPLRGPPHQHPASKRKFNFCASADRRFHFLIRTFQKFFFRHHEHKAQKSKFEISRSRERGVELLGLQVPDFFLPLRGALKTINLVNLAKSAKLKKNFFAARLTCPFFLPLRAAFDNHCFNQALLITHEIRPWATSNSGCSNSADFKISPRLEDSETGRETGFSTYQKSKISPGSQ</sequence>
<feature type="compositionally biased region" description="Polar residues" evidence="1">
    <location>
        <begin position="324"/>
        <end position="338"/>
    </location>
</feature>
<evidence type="ECO:0000313" key="3">
    <source>
        <dbReference type="Proteomes" id="UP001362999"/>
    </source>
</evidence>
<gene>
    <name evidence="2" type="ORF">R3P38DRAFT_2799805</name>
</gene>
<dbReference type="Proteomes" id="UP001362999">
    <property type="component" value="Unassembled WGS sequence"/>
</dbReference>
<evidence type="ECO:0000256" key="1">
    <source>
        <dbReference type="SAM" id="MobiDB-lite"/>
    </source>
</evidence>
<proteinExistence type="predicted"/>
<dbReference type="EMBL" id="JAWWNJ010000097">
    <property type="protein sequence ID" value="KAK6996483.1"/>
    <property type="molecule type" value="Genomic_DNA"/>
</dbReference>
<name>A0AAW0A0L8_9AGAR</name>
<protein>
    <submittedName>
        <fullName evidence="2">Uncharacterized protein</fullName>
    </submittedName>
</protein>
<keyword evidence="3" id="KW-1185">Reference proteome</keyword>
<dbReference type="AlphaFoldDB" id="A0AAW0A0L8"/>
<feature type="region of interest" description="Disordered" evidence="1">
    <location>
        <begin position="313"/>
        <end position="338"/>
    </location>
</feature>
<accession>A0AAW0A0L8</accession>
<comment type="caution">
    <text evidence="2">The sequence shown here is derived from an EMBL/GenBank/DDBJ whole genome shotgun (WGS) entry which is preliminary data.</text>
</comment>